<dbReference type="AlphaFoldDB" id="A0A316FSE1"/>
<evidence type="ECO:0000256" key="1">
    <source>
        <dbReference type="SAM" id="MobiDB-lite"/>
    </source>
</evidence>
<evidence type="ECO:0000313" key="3">
    <source>
        <dbReference type="Proteomes" id="UP000245697"/>
    </source>
</evidence>
<dbReference type="EMBL" id="QGGR01000002">
    <property type="protein sequence ID" value="PWK51045.1"/>
    <property type="molecule type" value="Genomic_DNA"/>
</dbReference>
<dbReference type="Proteomes" id="UP000245697">
    <property type="component" value="Unassembled WGS sequence"/>
</dbReference>
<keyword evidence="3" id="KW-1185">Reference proteome</keyword>
<proteinExistence type="predicted"/>
<accession>A0A316FSE1</accession>
<gene>
    <name evidence="2" type="ORF">BC793_10271</name>
</gene>
<reference evidence="2 3" key="1">
    <citation type="submission" date="2018-05" db="EMBL/GenBank/DDBJ databases">
        <title>Genomic Encyclopedia of Archaeal and Bacterial Type Strains, Phase II (KMG-II): from individual species to whole genera.</title>
        <authorList>
            <person name="Goeker M."/>
        </authorList>
    </citation>
    <scope>NUCLEOTIDE SEQUENCE [LARGE SCALE GENOMIC DNA]</scope>
    <source>
        <strain evidence="2 3">DSM 45184</strain>
    </source>
</reference>
<evidence type="ECO:0000313" key="2">
    <source>
        <dbReference type="EMBL" id="PWK51045.1"/>
    </source>
</evidence>
<protein>
    <submittedName>
        <fullName evidence="2">Uncharacterized protein</fullName>
    </submittedName>
</protein>
<name>A0A316FSE1_9ACTN</name>
<dbReference type="RefSeq" id="WP_109589258.1">
    <property type="nucleotide sequence ID" value="NZ_BONA01000048.1"/>
</dbReference>
<dbReference type="OrthoDB" id="3785690at2"/>
<comment type="caution">
    <text evidence="2">The sequence shown here is derived from an EMBL/GenBank/DDBJ whole genome shotgun (WGS) entry which is preliminary data.</text>
</comment>
<organism evidence="2 3">
    <name type="scientific">Actinoplanes xinjiangensis</name>
    <dbReference type="NCBI Taxonomy" id="512350"/>
    <lineage>
        <taxon>Bacteria</taxon>
        <taxon>Bacillati</taxon>
        <taxon>Actinomycetota</taxon>
        <taxon>Actinomycetes</taxon>
        <taxon>Micromonosporales</taxon>
        <taxon>Micromonosporaceae</taxon>
        <taxon>Actinoplanes</taxon>
    </lineage>
</organism>
<sequence length="119" mass="12693">MRQVYAHQATVSLAAGGDPGAPGAAITAALCGHGEHEPPCPLAPHHTAAAPEDGRLRLRVLFATEPDRVEDVRARIDAALAAGDWRLIESGCTRLDPAERPHGRRLLRRRPEEPAGSSE</sequence>
<feature type="region of interest" description="Disordered" evidence="1">
    <location>
        <begin position="96"/>
        <end position="119"/>
    </location>
</feature>